<accession>A0A1B3XMP3</accession>
<name>A0A1B3XMP3_9BACI</name>
<reference evidence="4 5" key="1">
    <citation type="submission" date="2016-08" db="EMBL/GenBank/DDBJ databases">
        <title>Complete genome sequence of Bacillus muralis G25-68, a strain with toxicity to nematodes.</title>
        <authorList>
            <person name="Zheng Z."/>
        </authorList>
    </citation>
    <scope>NUCLEOTIDE SEQUENCE [LARGE SCALE GENOMIC DNA]</scope>
    <source>
        <strain evidence="4 5">G25-68</strain>
    </source>
</reference>
<feature type="compositionally biased region" description="Polar residues" evidence="2">
    <location>
        <begin position="254"/>
        <end position="265"/>
    </location>
</feature>
<proteinExistence type="predicted"/>
<gene>
    <name evidence="4" type="ORF">ABE28_008940</name>
</gene>
<protein>
    <recommendedName>
        <fullName evidence="3">Phage head morphogenesis domain-containing protein</fullName>
    </recommendedName>
</protein>
<dbReference type="EMBL" id="CP017080">
    <property type="protein sequence ID" value="AOH54477.1"/>
    <property type="molecule type" value="Genomic_DNA"/>
</dbReference>
<keyword evidence="5" id="KW-1185">Reference proteome</keyword>
<evidence type="ECO:0000259" key="3">
    <source>
        <dbReference type="Pfam" id="PF04233"/>
    </source>
</evidence>
<feature type="region of interest" description="Disordered" evidence="2">
    <location>
        <begin position="229"/>
        <end position="265"/>
    </location>
</feature>
<evidence type="ECO:0000256" key="1">
    <source>
        <dbReference type="SAM" id="Coils"/>
    </source>
</evidence>
<keyword evidence="1" id="KW-0175">Coiled coil</keyword>
<evidence type="ECO:0000256" key="2">
    <source>
        <dbReference type="SAM" id="MobiDB-lite"/>
    </source>
</evidence>
<dbReference type="Pfam" id="PF04233">
    <property type="entry name" value="Phage_Mu_F"/>
    <property type="match status" value="1"/>
</dbReference>
<dbReference type="AlphaFoldDB" id="A0A1B3XMP3"/>
<organism evidence="4 5">
    <name type="scientific">Peribacillus muralis</name>
    <dbReference type="NCBI Taxonomy" id="264697"/>
    <lineage>
        <taxon>Bacteria</taxon>
        <taxon>Bacillati</taxon>
        <taxon>Bacillota</taxon>
        <taxon>Bacilli</taxon>
        <taxon>Bacillales</taxon>
        <taxon>Bacillaceae</taxon>
        <taxon>Peribacillus</taxon>
    </lineage>
</organism>
<sequence>MDKWDQHLQDLQKRLNKKEKKLLRQINKEYKEVSKELIMALTEMYMRLEKNGELSYSDAVRFNDITRLKQNVVYEITALVEVNKERVLTILDETYFLSYAYMSYVIEKESSAILKAVTPDMPRLQQQLFDNPIRGLKLEPALERDRRMIVSDINRAIERGLIDGKTYGSIAKNIQEVFESSFKRAVNIAHTETHRVREQATHESAMNADRQGVKMVKIWRNMADERVRKKKQANHRSMEGQTKPVSEPYELKPSGQTDSPGNSRIASQDIRCRCYSSHRVSHLEGAIPKKPVISDFDGWLMERTPELVPI</sequence>
<dbReference type="InterPro" id="IPR006528">
    <property type="entry name" value="Phage_head_morphogenesis_dom"/>
</dbReference>
<dbReference type="Proteomes" id="UP000077926">
    <property type="component" value="Chromosome"/>
</dbReference>
<evidence type="ECO:0000313" key="4">
    <source>
        <dbReference type="EMBL" id="AOH54477.1"/>
    </source>
</evidence>
<evidence type="ECO:0000313" key="5">
    <source>
        <dbReference type="Proteomes" id="UP000077926"/>
    </source>
</evidence>
<feature type="domain" description="Phage head morphogenesis" evidence="3">
    <location>
        <begin position="152"/>
        <end position="275"/>
    </location>
</feature>
<dbReference type="KEGG" id="bmur:ABE28_008940"/>
<dbReference type="STRING" id="264697.ABE28_008940"/>
<feature type="coiled-coil region" evidence="1">
    <location>
        <begin position="1"/>
        <end position="43"/>
    </location>
</feature>
<dbReference type="RefSeq" id="WP_064465818.1">
    <property type="nucleotide sequence ID" value="NZ_CP017080.1"/>
</dbReference>